<organism evidence="1 2">
    <name type="scientific">Limimaricola cinnabarinus LL-001</name>
    <dbReference type="NCBI Taxonomy" id="1337093"/>
    <lineage>
        <taxon>Bacteria</taxon>
        <taxon>Pseudomonadati</taxon>
        <taxon>Pseudomonadota</taxon>
        <taxon>Alphaproteobacteria</taxon>
        <taxon>Rhodobacterales</taxon>
        <taxon>Paracoccaceae</taxon>
        <taxon>Limimaricola</taxon>
    </lineage>
</organism>
<evidence type="ECO:0000313" key="1">
    <source>
        <dbReference type="EMBL" id="GAD57352.1"/>
    </source>
</evidence>
<proteinExistence type="predicted"/>
<accession>U2Z8J0</accession>
<comment type="caution">
    <text evidence="1">The sequence shown here is derived from an EMBL/GenBank/DDBJ whole genome shotgun (WGS) entry which is preliminary data.</text>
</comment>
<dbReference type="EMBL" id="BATB01000080">
    <property type="protein sequence ID" value="GAD57352.1"/>
    <property type="molecule type" value="Genomic_DNA"/>
</dbReference>
<evidence type="ECO:0000313" key="2">
    <source>
        <dbReference type="Proteomes" id="UP000016566"/>
    </source>
</evidence>
<dbReference type="Proteomes" id="UP000016566">
    <property type="component" value="Unassembled WGS sequence"/>
</dbReference>
<sequence length="41" mass="5028">MSSWPSVERMNQTIKDATVKHYHYDDHAQLERYLALFYRLL</sequence>
<protein>
    <submittedName>
        <fullName evidence="1">Uncharacterized protein</fullName>
    </submittedName>
</protein>
<dbReference type="AlphaFoldDB" id="U2Z8J0"/>
<gene>
    <name evidence="1" type="ORF">MBELCI_3404</name>
</gene>
<name>U2Z8J0_9RHOB</name>
<keyword evidence="2" id="KW-1185">Reference proteome</keyword>
<reference evidence="1" key="1">
    <citation type="journal article" date="2013" name="Genome Announc.">
        <title>Draft Genome Sequence of Loktanella cinnabarina LL-001T, Isolated from Deep-Sea Floor Sediment.</title>
        <authorList>
            <person name="Nishi S."/>
            <person name="Tsubouchi T."/>
            <person name="Takaki Y."/>
            <person name="Koyanagi R."/>
            <person name="Satoh N."/>
            <person name="Maruyama T."/>
            <person name="Hatada Y."/>
        </authorList>
    </citation>
    <scope>NUCLEOTIDE SEQUENCE [LARGE SCALE GENOMIC DNA]</scope>
    <source>
        <strain evidence="1">LL-001</strain>
    </source>
</reference>